<gene>
    <name evidence="7" type="ORF">LUZ62_029718</name>
</gene>
<dbReference type="GO" id="GO:0005802">
    <property type="term" value="C:trans-Golgi network"/>
    <property type="evidence" value="ECO:0007669"/>
    <property type="project" value="TreeGrafter"/>
</dbReference>
<dbReference type="PANTHER" id="PTHR31311:SF5">
    <property type="entry name" value="XYLOGLUCAN 6-XYLOSYLTRANSFERASE 2"/>
    <property type="match status" value="1"/>
</dbReference>
<evidence type="ECO:0000313" key="8">
    <source>
        <dbReference type="Proteomes" id="UP001140206"/>
    </source>
</evidence>
<accession>A0AAV8HMA3</accession>
<dbReference type="Proteomes" id="UP001140206">
    <property type="component" value="Chromosome 1"/>
</dbReference>
<comment type="caution">
    <text evidence="7">The sequence shown here is derived from an EMBL/GenBank/DDBJ whole genome shotgun (WGS) entry which is preliminary data.</text>
</comment>
<dbReference type="GO" id="GO:0016758">
    <property type="term" value="F:hexosyltransferase activity"/>
    <property type="evidence" value="ECO:0007669"/>
    <property type="project" value="TreeGrafter"/>
</dbReference>
<keyword evidence="4" id="KW-0735">Signal-anchor</keyword>
<dbReference type="Pfam" id="PF05637">
    <property type="entry name" value="Glyco_transf_34"/>
    <property type="match status" value="1"/>
</dbReference>
<proteinExistence type="predicted"/>
<evidence type="ECO:0000256" key="2">
    <source>
        <dbReference type="ARBA" id="ARBA00022676"/>
    </source>
</evidence>
<keyword evidence="2" id="KW-0328">Glycosyltransferase</keyword>
<dbReference type="InterPro" id="IPR008630">
    <property type="entry name" value="Glyco_trans_34"/>
</dbReference>
<dbReference type="GO" id="GO:0005768">
    <property type="term" value="C:endosome"/>
    <property type="evidence" value="ECO:0007669"/>
    <property type="project" value="TreeGrafter"/>
</dbReference>
<evidence type="ECO:0000256" key="1">
    <source>
        <dbReference type="ARBA" id="ARBA00004323"/>
    </source>
</evidence>
<dbReference type="GO" id="GO:0035252">
    <property type="term" value="F:UDP-xylosyltransferase activity"/>
    <property type="evidence" value="ECO:0007669"/>
    <property type="project" value="TreeGrafter"/>
</dbReference>
<reference evidence="7" key="1">
    <citation type="submission" date="2022-08" db="EMBL/GenBank/DDBJ databases">
        <authorList>
            <person name="Marques A."/>
        </authorList>
    </citation>
    <scope>NUCLEOTIDE SEQUENCE</scope>
    <source>
        <strain evidence="7">RhyPub2mFocal</strain>
        <tissue evidence="7">Leaves</tissue>
    </source>
</reference>
<dbReference type="PANTHER" id="PTHR31311">
    <property type="entry name" value="XYLOGLUCAN 6-XYLOSYLTRANSFERASE 5-RELATED-RELATED"/>
    <property type="match status" value="1"/>
</dbReference>
<keyword evidence="3" id="KW-0808">Transferase</keyword>
<evidence type="ECO:0000256" key="3">
    <source>
        <dbReference type="ARBA" id="ARBA00022679"/>
    </source>
</evidence>
<dbReference type="GO" id="GO:0000139">
    <property type="term" value="C:Golgi membrane"/>
    <property type="evidence" value="ECO:0007669"/>
    <property type="project" value="UniProtKB-SubCell"/>
</dbReference>
<evidence type="ECO:0000256" key="4">
    <source>
        <dbReference type="ARBA" id="ARBA00022968"/>
    </source>
</evidence>
<organism evidence="7 8">
    <name type="scientific">Rhynchospora pubera</name>
    <dbReference type="NCBI Taxonomy" id="906938"/>
    <lineage>
        <taxon>Eukaryota</taxon>
        <taxon>Viridiplantae</taxon>
        <taxon>Streptophyta</taxon>
        <taxon>Embryophyta</taxon>
        <taxon>Tracheophyta</taxon>
        <taxon>Spermatophyta</taxon>
        <taxon>Magnoliopsida</taxon>
        <taxon>Liliopsida</taxon>
        <taxon>Poales</taxon>
        <taxon>Cyperaceae</taxon>
        <taxon>Cyperoideae</taxon>
        <taxon>Rhynchosporeae</taxon>
        <taxon>Rhynchospora</taxon>
    </lineage>
</organism>
<evidence type="ECO:0000256" key="6">
    <source>
        <dbReference type="SAM" id="MobiDB-lite"/>
    </source>
</evidence>
<evidence type="ECO:0000313" key="7">
    <source>
        <dbReference type="EMBL" id="KAJ4817152.1"/>
    </source>
</evidence>
<keyword evidence="5" id="KW-0333">Golgi apparatus</keyword>
<dbReference type="GO" id="GO:0009969">
    <property type="term" value="P:xyloglucan biosynthetic process"/>
    <property type="evidence" value="ECO:0007669"/>
    <property type="project" value="TreeGrafter"/>
</dbReference>
<dbReference type="EMBL" id="JAMFTS010000001">
    <property type="protein sequence ID" value="KAJ4817152.1"/>
    <property type="molecule type" value="Genomic_DNA"/>
</dbReference>
<sequence length="275" mass="31438">MNDHPIGTSDPSSDFLIKNSNESHDAQTQASKSFNEVLNQSSNSTDTPNDAEEESELSETPLRSLTDPKYTLGLKINDWDSKRAEWLRLNPAFPNFLTPSKPRVLIVTGSPPKPCIFLLRNCQWSLDLLDAWAPMGPKGPVRDEAGKHIAEFLSNRPFIEADDQSALVYLLGMQRDKWEEKIYFESAYNLHTDWSIAAEKYEEMIQNYHPGLGDWRWPLVTHFVGCKPCGKFADDTAQQCMKQMDRAFNFGDNQILKMYGFTHNSLESDEVERIR</sequence>
<name>A0AAV8HMA3_9POAL</name>
<dbReference type="AlphaFoldDB" id="A0AAV8HMA3"/>
<feature type="compositionally biased region" description="Polar residues" evidence="6">
    <location>
        <begin position="26"/>
        <end position="48"/>
    </location>
</feature>
<evidence type="ECO:0000256" key="5">
    <source>
        <dbReference type="ARBA" id="ARBA00023034"/>
    </source>
</evidence>
<keyword evidence="8" id="KW-1185">Reference proteome</keyword>
<feature type="region of interest" description="Disordered" evidence="6">
    <location>
        <begin position="1"/>
        <end position="63"/>
    </location>
</feature>
<comment type="subcellular location">
    <subcellularLocation>
        <location evidence="1">Golgi apparatus membrane</location>
        <topology evidence="1">Single-pass type II membrane protein</topology>
    </subcellularLocation>
</comment>
<protein>
    <submittedName>
        <fullName evidence="7">Xyloglucan 6-xylosyltransferase</fullName>
    </submittedName>
</protein>
<keyword evidence="4" id="KW-0812">Transmembrane</keyword>
<dbReference type="GO" id="GO:0033843">
    <property type="term" value="F:xyloglucan 6-xylosyltransferase activity"/>
    <property type="evidence" value="ECO:0007669"/>
    <property type="project" value="TreeGrafter"/>
</dbReference>